<keyword evidence="4" id="KW-1185">Reference proteome</keyword>
<proteinExistence type="predicted"/>
<name>A0A7W7RPS9_9ACTN</name>
<evidence type="ECO:0000313" key="4">
    <source>
        <dbReference type="Proteomes" id="UP000523007"/>
    </source>
</evidence>
<dbReference type="RefSeq" id="WP_221446509.1">
    <property type="nucleotide sequence ID" value="NZ_JACHJT010000003.1"/>
</dbReference>
<feature type="compositionally biased region" description="Basic and acidic residues" evidence="1">
    <location>
        <begin position="12"/>
        <end position="21"/>
    </location>
</feature>
<feature type="region of interest" description="Disordered" evidence="1">
    <location>
        <begin position="12"/>
        <end position="32"/>
    </location>
</feature>
<protein>
    <submittedName>
        <fullName evidence="3">Primase-polymerase (Primpol)-like protein</fullName>
    </submittedName>
</protein>
<gene>
    <name evidence="3" type="ORF">F4561_006571</name>
</gene>
<evidence type="ECO:0000259" key="2">
    <source>
        <dbReference type="Pfam" id="PF09250"/>
    </source>
</evidence>
<dbReference type="EMBL" id="JACHJT010000003">
    <property type="protein sequence ID" value="MBB4935662.1"/>
    <property type="molecule type" value="Genomic_DNA"/>
</dbReference>
<evidence type="ECO:0000256" key="1">
    <source>
        <dbReference type="SAM" id="MobiDB-lite"/>
    </source>
</evidence>
<dbReference type="Proteomes" id="UP000523007">
    <property type="component" value="Unassembled WGS sequence"/>
</dbReference>
<reference evidence="3 4" key="1">
    <citation type="submission" date="2020-08" db="EMBL/GenBank/DDBJ databases">
        <title>Sequencing the genomes of 1000 actinobacteria strains.</title>
        <authorList>
            <person name="Klenk H.-P."/>
        </authorList>
    </citation>
    <scope>NUCLEOTIDE SEQUENCE [LARGE SCALE GENOMIC DNA]</scope>
    <source>
        <strain evidence="3 4">DSM 102030</strain>
    </source>
</reference>
<feature type="domain" description="DNA primase/polymerase bifunctional N-terminal" evidence="2">
    <location>
        <begin position="12"/>
        <end position="128"/>
    </location>
</feature>
<sequence length="151" mass="16534">MTSRRRWVRRDERKVPLRADGRPASSTGPATWTSYSTAARSRRGVGLGYVLAVDDGIVCIDLDHCLTGGRIADWAQDILDRAPATYTEISPSGTGLHLWGRGHIEHGRRIRTDDGAQIEIYGQGRYIALGVRYADSPATLADLSEVINALT</sequence>
<comment type="caution">
    <text evidence="3">The sequence shown here is derived from an EMBL/GenBank/DDBJ whole genome shotgun (WGS) entry which is preliminary data.</text>
</comment>
<accession>A0A7W7RPS9</accession>
<organism evidence="3 4">
    <name type="scientific">Lipingzhangella halophila</name>
    <dbReference type="NCBI Taxonomy" id="1783352"/>
    <lineage>
        <taxon>Bacteria</taxon>
        <taxon>Bacillati</taxon>
        <taxon>Actinomycetota</taxon>
        <taxon>Actinomycetes</taxon>
        <taxon>Streptosporangiales</taxon>
        <taxon>Nocardiopsidaceae</taxon>
        <taxon>Lipingzhangella</taxon>
    </lineage>
</organism>
<dbReference type="AlphaFoldDB" id="A0A7W7RPS9"/>
<dbReference type="InterPro" id="IPR015330">
    <property type="entry name" value="DNA_primase/pol_bifunc_N"/>
</dbReference>
<dbReference type="Pfam" id="PF09250">
    <property type="entry name" value="Prim-Pol"/>
    <property type="match status" value="1"/>
</dbReference>
<evidence type="ECO:0000313" key="3">
    <source>
        <dbReference type="EMBL" id="MBB4935662.1"/>
    </source>
</evidence>